<gene>
    <name evidence="1" type="ORF">HXO88_00075</name>
</gene>
<dbReference type="AlphaFoldDB" id="A0A930RA07"/>
<evidence type="ECO:0000313" key="1">
    <source>
        <dbReference type="EMBL" id="MBF1712134.1"/>
    </source>
</evidence>
<accession>A0A930RA07</accession>
<sequence>MPALVVTISIVQHQHGINDAGLIGELAQFTHGLLTECLSVPTEAIIPKPPASETGVAN</sequence>
<evidence type="ECO:0000313" key="2">
    <source>
        <dbReference type="Proteomes" id="UP000721045"/>
    </source>
</evidence>
<proteinExistence type="predicted"/>
<comment type="caution">
    <text evidence="1">The sequence shown here is derived from an EMBL/GenBank/DDBJ whole genome shotgun (WGS) entry which is preliminary data.</text>
</comment>
<reference evidence="1" key="1">
    <citation type="submission" date="2020-04" db="EMBL/GenBank/DDBJ databases">
        <title>Deep metagenomics examines the oral microbiome during advanced dental caries in children, revealing novel taxa and co-occurrences with host molecules.</title>
        <authorList>
            <person name="Baker J.L."/>
            <person name="Morton J.T."/>
            <person name="Dinis M."/>
            <person name="Alvarez R."/>
            <person name="Tran N.C."/>
            <person name="Knight R."/>
            <person name="Edlund A."/>
        </authorList>
    </citation>
    <scope>NUCLEOTIDE SEQUENCE</scope>
    <source>
        <strain evidence="1">JCVI_23_bin.22</strain>
    </source>
</reference>
<dbReference type="EMBL" id="JABZYP010000001">
    <property type="protein sequence ID" value="MBF1712134.1"/>
    <property type="molecule type" value="Genomic_DNA"/>
</dbReference>
<protein>
    <submittedName>
        <fullName evidence="1">Uncharacterized protein</fullName>
    </submittedName>
</protein>
<dbReference type="Proteomes" id="UP000721045">
    <property type="component" value="Unassembled WGS sequence"/>
</dbReference>
<name>A0A930RA07_STRIT</name>
<organism evidence="1 2">
    <name type="scientific">Streptococcus intermedius</name>
    <dbReference type="NCBI Taxonomy" id="1338"/>
    <lineage>
        <taxon>Bacteria</taxon>
        <taxon>Bacillati</taxon>
        <taxon>Bacillota</taxon>
        <taxon>Bacilli</taxon>
        <taxon>Lactobacillales</taxon>
        <taxon>Streptococcaceae</taxon>
        <taxon>Streptococcus</taxon>
        <taxon>Streptococcus anginosus group</taxon>
    </lineage>
</organism>